<evidence type="ECO:0000259" key="1">
    <source>
        <dbReference type="SMART" id="SM00871"/>
    </source>
</evidence>
<reference evidence="2 3" key="1">
    <citation type="submission" date="2017-06" db="EMBL/GenBank/DDBJ databases">
        <title>Genome sequence of Bacillus sonorensis strain SRCM101395.</title>
        <authorList>
            <person name="Cho S.H."/>
        </authorList>
    </citation>
    <scope>NUCLEOTIDE SEQUENCE [LARGE SCALE GENOMIC DNA]</scope>
    <source>
        <strain evidence="2 3">SRCM101395</strain>
    </source>
</reference>
<proteinExistence type="predicted"/>
<organism evidence="2 3">
    <name type="scientific">Bacillus sonorensis</name>
    <dbReference type="NCBI Taxonomy" id="119858"/>
    <lineage>
        <taxon>Bacteria</taxon>
        <taxon>Bacillati</taxon>
        <taxon>Bacillota</taxon>
        <taxon>Bacilli</taxon>
        <taxon>Bacillales</taxon>
        <taxon>Bacillaceae</taxon>
        <taxon>Bacillus</taxon>
    </lineage>
</organism>
<dbReference type="InterPro" id="IPR011256">
    <property type="entry name" value="Reg_factor_effector_dom_sf"/>
</dbReference>
<protein>
    <submittedName>
        <fullName evidence="2">Transcriptional regulator protein YobU</fullName>
    </submittedName>
</protein>
<dbReference type="EMBL" id="CP021920">
    <property type="protein sequence ID" value="ASB88944.1"/>
    <property type="molecule type" value="Genomic_DNA"/>
</dbReference>
<sequence>MSFSHVEHLDKKRFSGISTVTSNADEAAGKGRISAMWELFRKQIIKTATSDIIALYSQYETDESGTYTYSIGTFFDACEHGEDVITLPSSLYAVFTSRRGRLEEVVFETWQDIWSWDQKALRTYTGDFEVYGETAANSEDAQVTVYVAVKHENK</sequence>
<feature type="domain" description="AraC effector-binding" evidence="1">
    <location>
        <begin position="2"/>
        <end position="150"/>
    </location>
</feature>
<dbReference type="PANTHER" id="PTHR36444:SF2">
    <property type="entry name" value="TRANSCRIPTIONAL REGULATOR PROTEIN YOBU-RELATED"/>
    <property type="match status" value="1"/>
</dbReference>
<gene>
    <name evidence="2" type="ORF">S101395_02437</name>
</gene>
<dbReference type="SMART" id="SM00871">
    <property type="entry name" value="AraC_E_bind"/>
    <property type="match status" value="1"/>
</dbReference>
<dbReference type="PANTHER" id="PTHR36444">
    <property type="entry name" value="TRANSCRIPTIONAL REGULATOR PROTEIN YOBU-RELATED"/>
    <property type="match status" value="1"/>
</dbReference>
<dbReference type="Pfam" id="PF14526">
    <property type="entry name" value="Cass2"/>
    <property type="match status" value="1"/>
</dbReference>
<evidence type="ECO:0000313" key="3">
    <source>
        <dbReference type="Proteomes" id="UP000196877"/>
    </source>
</evidence>
<dbReference type="SUPFAM" id="SSF55136">
    <property type="entry name" value="Probable bacterial effector-binding domain"/>
    <property type="match status" value="1"/>
</dbReference>
<dbReference type="Gene3D" id="3.20.80.10">
    <property type="entry name" value="Regulatory factor, effector binding domain"/>
    <property type="match status" value="1"/>
</dbReference>
<name>A0ABM6LHZ8_9BACI</name>
<dbReference type="InterPro" id="IPR053182">
    <property type="entry name" value="YobU-like_regulator"/>
</dbReference>
<dbReference type="Proteomes" id="UP000196877">
    <property type="component" value="Chromosome"/>
</dbReference>
<keyword evidence="3" id="KW-1185">Reference proteome</keyword>
<dbReference type="InterPro" id="IPR029441">
    <property type="entry name" value="Cass2"/>
</dbReference>
<dbReference type="RefSeq" id="WP_006636172.1">
    <property type="nucleotide sequence ID" value="NZ_BORD01000006.1"/>
</dbReference>
<accession>A0ABM6LHZ8</accession>
<dbReference type="InterPro" id="IPR010499">
    <property type="entry name" value="AraC_E-bd"/>
</dbReference>
<dbReference type="GeneID" id="92853613"/>
<evidence type="ECO:0000313" key="2">
    <source>
        <dbReference type="EMBL" id="ASB88944.1"/>
    </source>
</evidence>